<keyword evidence="2 8" id="KW-0474">Menaquinone biosynthesis</keyword>
<feature type="transmembrane region" description="Helical" evidence="8">
    <location>
        <begin position="254"/>
        <end position="276"/>
    </location>
</feature>
<gene>
    <name evidence="8 10" type="primary">menA</name>
    <name evidence="10" type="ORF">GCM10007414_28700</name>
</gene>
<dbReference type="Pfam" id="PF01040">
    <property type="entry name" value="UbiA"/>
    <property type="match status" value="1"/>
</dbReference>
<feature type="transmembrane region" description="Helical" evidence="8">
    <location>
        <begin position="182"/>
        <end position="201"/>
    </location>
</feature>
<dbReference type="Gene3D" id="1.10.357.140">
    <property type="entry name" value="UbiA prenyltransferase"/>
    <property type="match status" value="1"/>
</dbReference>
<dbReference type="NCBIfam" id="NF004751">
    <property type="entry name" value="PRK06080.1-3"/>
    <property type="match status" value="1"/>
</dbReference>
<protein>
    <recommendedName>
        <fullName evidence="8 9">1,4-dihydroxy-2-naphthoate octaprenyltransferase</fullName>
        <shortName evidence="8">DHNA-octaprenyltransferase</shortName>
        <ecNumber evidence="8 9">2.5.1.74</ecNumber>
    </recommendedName>
</protein>
<sequence>MLSLMLNITLKSWLHAARLRTLPLASASIILGSALAYAQQQFFWTVLVLALVTALLLQILSNLANDYGDAEKGLDDDTRLGPQRAIQAGLLSRQQMLRAIISVAGLSIVAGLALLSVSLGNNVTAWLGFIGLGGLSIIAAIAYTMGSKPYGYRGFGDISVFIFFGLLGVLGSYYLHTHQFDQRVLMLAAANGLLATAVLNINNLRDFKPDQQAGKHTLAVRLGEYRARCYHLALVYFALVLFALVTWLQAPLSLAWLFILPALALIKVSHAVFVGYQAQDLDQQLQATAKLSFIIALVFSAGIQISW</sequence>
<keyword evidence="6 8" id="KW-1133">Transmembrane helix</keyword>
<evidence type="ECO:0000256" key="6">
    <source>
        <dbReference type="ARBA" id="ARBA00022989"/>
    </source>
</evidence>
<keyword evidence="3 8" id="KW-1003">Cell membrane</keyword>
<evidence type="ECO:0000256" key="9">
    <source>
        <dbReference type="NCBIfam" id="TIGR00751"/>
    </source>
</evidence>
<dbReference type="NCBIfam" id="NF004750">
    <property type="entry name" value="PRK06080.1-2"/>
    <property type="match status" value="1"/>
</dbReference>
<accession>A0ABQ1I5J9</accession>
<dbReference type="EC" id="2.5.1.74" evidence="8 9"/>
<feature type="transmembrane region" description="Helical" evidence="8">
    <location>
        <begin position="229"/>
        <end position="248"/>
    </location>
</feature>
<evidence type="ECO:0000256" key="4">
    <source>
        <dbReference type="ARBA" id="ARBA00022679"/>
    </source>
</evidence>
<feature type="transmembrane region" description="Helical" evidence="8">
    <location>
        <begin position="125"/>
        <end position="146"/>
    </location>
</feature>
<evidence type="ECO:0000313" key="10">
    <source>
        <dbReference type="EMBL" id="GGB13567.1"/>
    </source>
</evidence>
<keyword evidence="11" id="KW-1185">Reference proteome</keyword>
<dbReference type="Gene3D" id="1.20.120.1780">
    <property type="entry name" value="UbiA prenyltransferase"/>
    <property type="match status" value="1"/>
</dbReference>
<keyword evidence="7 8" id="KW-0472">Membrane</keyword>
<keyword evidence="4 8" id="KW-0808">Transferase</keyword>
<proteinExistence type="inferred from homology"/>
<comment type="subcellular location">
    <subcellularLocation>
        <location evidence="8">Cell membrane</location>
        <topology evidence="8">Multi-pass membrane protein</topology>
    </subcellularLocation>
    <subcellularLocation>
        <location evidence="1">Membrane</location>
        <topology evidence="1">Multi-pass membrane protein</topology>
    </subcellularLocation>
</comment>
<evidence type="ECO:0000256" key="5">
    <source>
        <dbReference type="ARBA" id="ARBA00022692"/>
    </source>
</evidence>
<dbReference type="PANTHER" id="PTHR13929">
    <property type="entry name" value="1,4-DIHYDROXY-2-NAPHTHOATE OCTAPRENYLTRANSFERASE"/>
    <property type="match status" value="1"/>
</dbReference>
<comment type="pathway">
    <text evidence="8">Quinol/quinone metabolism; menaquinone biosynthesis; menaquinol from 1,4-dihydroxy-2-naphthoate: step 1/2.</text>
</comment>
<evidence type="ECO:0000256" key="3">
    <source>
        <dbReference type="ARBA" id="ARBA00022475"/>
    </source>
</evidence>
<dbReference type="InterPro" id="IPR026046">
    <property type="entry name" value="UBIAD1"/>
</dbReference>
<evidence type="ECO:0000313" key="11">
    <source>
        <dbReference type="Proteomes" id="UP000651977"/>
    </source>
</evidence>
<dbReference type="InterPro" id="IPR000537">
    <property type="entry name" value="UbiA_prenyltransferase"/>
</dbReference>
<feature type="transmembrane region" description="Helical" evidence="8">
    <location>
        <begin position="21"/>
        <end position="38"/>
    </location>
</feature>
<feature type="transmembrane region" description="Helical" evidence="8">
    <location>
        <begin position="158"/>
        <end position="176"/>
    </location>
</feature>
<dbReference type="PANTHER" id="PTHR13929:SF0">
    <property type="entry name" value="UBIA PRENYLTRANSFERASE DOMAIN-CONTAINING PROTEIN 1"/>
    <property type="match status" value="1"/>
</dbReference>
<comment type="similarity">
    <text evidence="8">Belongs to the MenA family. Type 1 subfamily.</text>
</comment>
<comment type="caution">
    <text evidence="10">The sequence shown here is derived from an EMBL/GenBank/DDBJ whole genome shotgun (WGS) entry which is preliminary data.</text>
</comment>
<feature type="transmembrane region" description="Helical" evidence="8">
    <location>
        <begin position="99"/>
        <end position="119"/>
    </location>
</feature>
<feature type="transmembrane region" description="Helical" evidence="8">
    <location>
        <begin position="44"/>
        <end position="64"/>
    </location>
</feature>
<organism evidence="10 11">
    <name type="scientific">Agarivorans gilvus</name>
    <dbReference type="NCBI Taxonomy" id="680279"/>
    <lineage>
        <taxon>Bacteria</taxon>
        <taxon>Pseudomonadati</taxon>
        <taxon>Pseudomonadota</taxon>
        <taxon>Gammaproteobacteria</taxon>
        <taxon>Alteromonadales</taxon>
        <taxon>Alteromonadaceae</taxon>
        <taxon>Agarivorans</taxon>
    </lineage>
</organism>
<dbReference type="EMBL" id="BMDY01000018">
    <property type="protein sequence ID" value="GGB13567.1"/>
    <property type="molecule type" value="Genomic_DNA"/>
</dbReference>
<reference evidence="11" key="1">
    <citation type="journal article" date="2019" name="Int. J. Syst. Evol. Microbiol.">
        <title>The Global Catalogue of Microorganisms (GCM) 10K type strain sequencing project: providing services to taxonomists for standard genome sequencing and annotation.</title>
        <authorList>
            <consortium name="The Broad Institute Genomics Platform"/>
            <consortium name="The Broad Institute Genome Sequencing Center for Infectious Disease"/>
            <person name="Wu L."/>
            <person name="Ma J."/>
        </authorList>
    </citation>
    <scope>NUCLEOTIDE SEQUENCE [LARGE SCALE GENOMIC DNA]</scope>
    <source>
        <strain evidence="11">CGMCC 1.10131</strain>
    </source>
</reference>
<comment type="catalytic activity">
    <reaction evidence="8">
        <text>an all-trans-polyprenyl diphosphate + 1,4-dihydroxy-2-naphthoate + H(+) = a 2-demethylmenaquinol + CO2 + diphosphate</text>
        <dbReference type="Rhea" id="RHEA:26478"/>
        <dbReference type="Rhea" id="RHEA-COMP:9563"/>
        <dbReference type="Rhea" id="RHEA-COMP:9564"/>
        <dbReference type="ChEBI" id="CHEBI:11173"/>
        <dbReference type="ChEBI" id="CHEBI:15378"/>
        <dbReference type="ChEBI" id="CHEBI:16526"/>
        <dbReference type="ChEBI" id="CHEBI:33019"/>
        <dbReference type="ChEBI" id="CHEBI:55437"/>
        <dbReference type="ChEBI" id="CHEBI:58914"/>
        <dbReference type="EC" id="2.5.1.74"/>
    </reaction>
</comment>
<dbReference type="InterPro" id="IPR044878">
    <property type="entry name" value="UbiA_sf"/>
</dbReference>
<keyword evidence="5 8" id="KW-0812">Transmembrane</keyword>
<dbReference type="PIRSF" id="PIRSF005355">
    <property type="entry name" value="UBIAD1"/>
    <property type="match status" value="1"/>
</dbReference>
<evidence type="ECO:0000256" key="8">
    <source>
        <dbReference type="HAMAP-Rule" id="MF_01937"/>
    </source>
</evidence>
<name>A0ABQ1I5J9_9ALTE</name>
<evidence type="ECO:0000256" key="2">
    <source>
        <dbReference type="ARBA" id="ARBA00022428"/>
    </source>
</evidence>
<feature type="transmembrane region" description="Helical" evidence="8">
    <location>
        <begin position="288"/>
        <end position="306"/>
    </location>
</feature>
<dbReference type="CDD" id="cd13962">
    <property type="entry name" value="PT_UbiA_UBIAD1"/>
    <property type="match status" value="1"/>
</dbReference>
<evidence type="ECO:0000256" key="1">
    <source>
        <dbReference type="ARBA" id="ARBA00004141"/>
    </source>
</evidence>
<comment type="function">
    <text evidence="8">Conversion of 1,4-dihydroxy-2-naphthoate (DHNA) to demethylmenaquinone (DMK).</text>
</comment>
<dbReference type="HAMAP" id="MF_01937">
    <property type="entry name" value="MenA_1"/>
    <property type="match status" value="1"/>
</dbReference>
<evidence type="ECO:0000256" key="7">
    <source>
        <dbReference type="ARBA" id="ARBA00023136"/>
    </source>
</evidence>
<dbReference type="InterPro" id="IPR004657">
    <property type="entry name" value="MenA"/>
</dbReference>
<dbReference type="Proteomes" id="UP000651977">
    <property type="component" value="Unassembled WGS sequence"/>
</dbReference>
<dbReference type="NCBIfam" id="TIGR00751">
    <property type="entry name" value="menA"/>
    <property type="match status" value="1"/>
</dbReference>